<comment type="caution">
    <text evidence="1">The sequence shown here is derived from an EMBL/GenBank/DDBJ whole genome shotgun (WGS) entry which is preliminary data.</text>
</comment>
<organism evidence="1 2">
    <name type="scientific">Acaulospora colombiana</name>
    <dbReference type="NCBI Taxonomy" id="27376"/>
    <lineage>
        <taxon>Eukaryota</taxon>
        <taxon>Fungi</taxon>
        <taxon>Fungi incertae sedis</taxon>
        <taxon>Mucoromycota</taxon>
        <taxon>Glomeromycotina</taxon>
        <taxon>Glomeromycetes</taxon>
        <taxon>Diversisporales</taxon>
        <taxon>Acaulosporaceae</taxon>
        <taxon>Acaulospora</taxon>
    </lineage>
</organism>
<protein>
    <submittedName>
        <fullName evidence="1">2279_t:CDS:1</fullName>
    </submittedName>
</protein>
<evidence type="ECO:0000313" key="2">
    <source>
        <dbReference type="Proteomes" id="UP000789525"/>
    </source>
</evidence>
<keyword evidence="2" id="KW-1185">Reference proteome</keyword>
<accession>A0ACA9QVD5</accession>
<feature type="non-terminal residue" evidence="1">
    <location>
        <position position="76"/>
    </location>
</feature>
<proteinExistence type="predicted"/>
<dbReference type="EMBL" id="CAJVPT010061806">
    <property type="protein sequence ID" value="CAG8765937.1"/>
    <property type="molecule type" value="Genomic_DNA"/>
</dbReference>
<sequence>SASVDWTASLKLSRFGQIEVSLRASDKRRGIADDESEYPSNVISRSTMLCAEAIKASIRGSVPDFSSKLTYFGFNE</sequence>
<name>A0ACA9QVD5_9GLOM</name>
<evidence type="ECO:0000313" key="1">
    <source>
        <dbReference type="EMBL" id="CAG8765937.1"/>
    </source>
</evidence>
<reference evidence="1" key="1">
    <citation type="submission" date="2021-06" db="EMBL/GenBank/DDBJ databases">
        <authorList>
            <person name="Kallberg Y."/>
            <person name="Tangrot J."/>
            <person name="Rosling A."/>
        </authorList>
    </citation>
    <scope>NUCLEOTIDE SEQUENCE</scope>
    <source>
        <strain evidence="1">CL356</strain>
    </source>
</reference>
<gene>
    <name evidence="1" type="ORF">ACOLOM_LOCUS13456</name>
</gene>
<feature type="non-terminal residue" evidence="1">
    <location>
        <position position="1"/>
    </location>
</feature>
<dbReference type="Proteomes" id="UP000789525">
    <property type="component" value="Unassembled WGS sequence"/>
</dbReference>